<feature type="region of interest" description="Disordered" evidence="3">
    <location>
        <begin position="1178"/>
        <end position="1208"/>
    </location>
</feature>
<evidence type="ECO:0000313" key="7">
    <source>
        <dbReference type="Proteomes" id="UP000886934"/>
    </source>
</evidence>
<dbReference type="EMBL" id="BPNN01000035">
    <property type="protein sequence ID" value="GJA63917.1"/>
    <property type="molecule type" value="Genomic_DNA"/>
</dbReference>
<dbReference type="GO" id="GO:0046872">
    <property type="term" value="F:metal ion binding"/>
    <property type="evidence" value="ECO:0007669"/>
    <property type="project" value="UniProtKB-KW"/>
</dbReference>
<sequence length="1208" mass="130784">MWLRQLGVILCWCSLVLSVTSTRADDTELFIYDFNKAGDFRPKVLLIFDNSGSMRDTMEQIKEAYNPATVYPALSNDPDSSNSKKYIYFSTDGSVPTINTNRRFSDKLNACATSKMPLSNIGYFQSQMWSYEVTSGNPPGDGRGEWNSLNGDQENDINLVDCKQDITASNPDNPYTGNWSVGAGYPVDKTRRNRGEWFYTTNKSNAVNASNTAVTIYSANYIRWYHGPTGYSVESRLRIAKDAVKGLISSTPGVDFGLAIFNRNDDSDNNGGRIVRDILGSEITLANGKTGEQDLLDRVEGLTASTNTPLCETLSEAYQFFGGRSVVYGLQGGTRDTTAESPTGTYQAPYDNCSNNGYVIYITDGEPTQDGDANTLVQGLITTLSSDEKAAYGTAVSYGSGNRSSSYLAALAGYMKHKDVNAVSPGTQTVTTFTVGFGDEAISGAGNLLAETARRGGGEYYPATDASALTDALKASLLAILRINTSLVSPAIASNNFDRTRSLNNIYYAMFEPDDGPRWRGNLKKLIFSPDGYVADSRGLPAIKFDGTIIDSAQTFWSSGRDGNKVAEGGAQEMLAAKSSRSLYVINNAQNHLDPLTKANLVTQAGSEAALMTFMQADTTTELDSLINWTKGLDVDDEDFDTSTLIRSHIMGDPLHSRPLVLNYGPQSGNPADAPDLRILFGTNAGFLHMFKDMGSTIDESWAAIPYEFMANQRALRINAESADHIYGVDSSPVALVKDANRNGVLKSSENDFVWVFTGLRSGGKAYYAFDISSPNTPTLKWHLNSQTTGFGELGLTWSVPEVAFVPGVNDGEGNPIPVLIFAGGYDTNKSVEGLGTNDSMGRGIYIVNADTGALIFSATPANTPTSDHLQVSGMTDSMPGSVATLDSDGDGKTDRIYAGDTGGNIWRMDLPNATKSDWRVFKFASLGSDSTQAADRRFFTQPIVVRTINKEVTSTVVGGNTVYSYQDRPFDAVLIGSGDRNRPSSEATVRNGYFMLRDYDVMPRSATAQARNPILISDLYDVTSDPLSAQTSPDGILATKAGITTAKGWVNWLNEPGEKSMGAGVVLQGKLYFTSFLPQVQSFQQCTIQSIGAARQYMVDMHYGSSFRYVVDLEGNQTPERYVEVQNKVADDLVVHAGDDAKIRIIGGGVGEEVILKDEGDGEPERCTGAGECNQGAEEAEMDMSPKKIGSSRLSGEGRLDFQKKVF</sequence>
<dbReference type="RefSeq" id="WP_223940163.1">
    <property type="nucleotide sequence ID" value="NZ_BPNF01000002.1"/>
</dbReference>
<dbReference type="Gene3D" id="3.40.50.410">
    <property type="entry name" value="von Willebrand factor, type A domain"/>
    <property type="match status" value="1"/>
</dbReference>
<organism evidence="6 7">
    <name type="scientific">Aeromonas caviae</name>
    <name type="common">Aeromonas punctata</name>
    <dbReference type="NCBI Taxonomy" id="648"/>
    <lineage>
        <taxon>Bacteria</taxon>
        <taxon>Pseudomonadati</taxon>
        <taxon>Pseudomonadota</taxon>
        <taxon>Gammaproteobacteria</taxon>
        <taxon>Aeromonadales</taxon>
        <taxon>Aeromonadaceae</taxon>
        <taxon>Aeromonas</taxon>
    </lineage>
</organism>
<evidence type="ECO:0000313" key="6">
    <source>
        <dbReference type="EMBL" id="GJA63917.1"/>
    </source>
</evidence>
<feature type="compositionally biased region" description="Basic and acidic residues" evidence="3">
    <location>
        <begin position="1197"/>
        <end position="1208"/>
    </location>
</feature>
<evidence type="ECO:0000256" key="4">
    <source>
        <dbReference type="SAM" id="SignalP"/>
    </source>
</evidence>
<feature type="signal peptide" evidence="4">
    <location>
        <begin position="1"/>
        <end position="24"/>
    </location>
</feature>
<dbReference type="InterPro" id="IPR036465">
    <property type="entry name" value="vWFA_dom_sf"/>
</dbReference>
<comment type="caution">
    <text evidence="6">The sequence shown here is derived from an EMBL/GenBank/DDBJ whole genome shotgun (WGS) entry which is preliminary data.</text>
</comment>
<evidence type="ECO:0000259" key="5">
    <source>
        <dbReference type="Pfam" id="PF05567"/>
    </source>
</evidence>
<evidence type="ECO:0000256" key="1">
    <source>
        <dbReference type="ARBA" id="ARBA00022723"/>
    </source>
</evidence>
<proteinExistence type="predicted"/>
<keyword evidence="1" id="KW-0479">Metal-binding</keyword>
<dbReference type="Proteomes" id="UP000886934">
    <property type="component" value="Unassembled WGS sequence"/>
</dbReference>
<feature type="chain" id="PRO_5041318029" evidence="4">
    <location>
        <begin position="25"/>
        <end position="1208"/>
    </location>
</feature>
<feature type="domain" description="PilY1 beta-propeller" evidence="5">
    <location>
        <begin position="678"/>
        <end position="979"/>
    </location>
</feature>
<evidence type="ECO:0000256" key="2">
    <source>
        <dbReference type="ARBA" id="ARBA00022837"/>
    </source>
</evidence>
<evidence type="ECO:0000256" key="3">
    <source>
        <dbReference type="SAM" id="MobiDB-lite"/>
    </source>
</evidence>
<dbReference type="Pfam" id="PF05567">
    <property type="entry name" value="T4P_PilY1"/>
    <property type="match status" value="1"/>
</dbReference>
<reference evidence="6" key="1">
    <citation type="submission" date="2021-07" db="EMBL/GenBank/DDBJ databases">
        <title>Draft genome sequence of carbapenem-resistant Aeromonas spp. in Japan.</title>
        <authorList>
            <person name="Maehana S."/>
            <person name="Suzuki M."/>
            <person name="Kitasato H."/>
        </authorList>
    </citation>
    <scope>NUCLEOTIDE SEQUENCE</scope>
    <source>
        <strain evidence="6">KAM351</strain>
    </source>
</reference>
<protein>
    <submittedName>
        <fullName evidence="6">Type IV pili system adhesin PilY</fullName>
    </submittedName>
</protein>
<keyword evidence="4" id="KW-0732">Signal</keyword>
<dbReference type="InterPro" id="IPR008707">
    <property type="entry name" value="B-propeller_PilY1"/>
</dbReference>
<keyword evidence="2" id="KW-0106">Calcium</keyword>
<gene>
    <name evidence="6" type="primary">pilY</name>
    <name evidence="6" type="ORF">KAM351_25280</name>
</gene>
<name>A0AA37D1V1_AERCA</name>
<dbReference type="SUPFAM" id="SSF53300">
    <property type="entry name" value="vWA-like"/>
    <property type="match status" value="1"/>
</dbReference>
<accession>A0AA37D1V1</accession>
<dbReference type="AlphaFoldDB" id="A0AA37D1V1"/>